<sequence>MLRHGLGLHRRGPQAGDVLPSRIDNPTADLPPSIGPTDVATADPSATAPIVTAEAVSGFTTITETQTLAKSTDTGETTFTTEVTKTITNSAEYASITSVAAAASSSSTTRTTTSTTPAAATSSAAAKQSNSNLSTLIPAIVVPVAVILLASLAVFWFFMRRRHRRELQSQPEFVMTGKGEKLNSRSSSSRSTTSNPGPSEKKSPVVFQNELPSAISPPTTTSEWPPTQIGGVRPQTPQGPGSAGHDRVLEQQRTLTANSPYRNFRGPGQGLPVHGPRPATAGRPGPPASGRDQGRNRNRSNSTPGQRGQPPPPRSGLSPVSRMAPSPVLRSGPSPVPLQTSPTHSPLPSSSAFRFRDPSPTMNLSNRAQAPSRLAAPPPGAFNGASSISQYSPIVKDTPTIPKVLAGKRAPPPINTADLRETTRSPGSNSPAGHGLTEENMRIARLANSSRLGHTPAEPSPSPKLPPPATRSQLIPRESPKEHQDRFFGGGGNSQSAGPKTAASSHYASKRASVVSDADEYEDIDAKSDVSSLNEFERFDFGTGIGIGSGRGSPAGNSLTYFAATNSPASERGSAFGTTGVHERW</sequence>
<evidence type="ECO:0000313" key="3">
    <source>
        <dbReference type="EMBL" id="OCT48751.1"/>
    </source>
</evidence>
<gene>
    <name evidence="3" type="ORF">CLCR_04737</name>
</gene>
<feature type="compositionally biased region" description="Low complexity" evidence="1">
    <location>
        <begin position="276"/>
        <end position="291"/>
    </location>
</feature>
<keyword evidence="2" id="KW-0812">Transmembrane</keyword>
<dbReference type="eggNOG" id="ENOG502T472">
    <property type="taxonomic scope" value="Eukaryota"/>
</dbReference>
<name>A0A1C1CJX4_9EURO</name>
<feature type="transmembrane region" description="Helical" evidence="2">
    <location>
        <begin position="136"/>
        <end position="158"/>
    </location>
</feature>
<dbReference type="AlphaFoldDB" id="A0A1C1CJX4"/>
<reference evidence="4" key="1">
    <citation type="submission" date="2015-07" db="EMBL/GenBank/DDBJ databases">
        <authorList>
            <person name="Teixeira M.M."/>
            <person name="Souza R.C."/>
            <person name="Almeida L.G."/>
            <person name="Vicente V.A."/>
            <person name="de Hoog S."/>
            <person name="Bocca A.L."/>
            <person name="de Almeida S.R."/>
            <person name="Vasconcelos A.T."/>
            <person name="Felipe M.S."/>
        </authorList>
    </citation>
    <scope>NUCLEOTIDE SEQUENCE [LARGE SCALE GENOMIC DNA]</scope>
    <source>
        <strain evidence="4">KSF</strain>
    </source>
</reference>
<evidence type="ECO:0000256" key="2">
    <source>
        <dbReference type="SAM" id="Phobius"/>
    </source>
</evidence>
<dbReference type="OrthoDB" id="4159993at2759"/>
<dbReference type="STRING" id="86049.A0A1C1CJX4"/>
<feature type="compositionally biased region" description="Pro residues" evidence="1">
    <location>
        <begin position="458"/>
        <end position="469"/>
    </location>
</feature>
<feature type="compositionally biased region" description="Polar residues" evidence="1">
    <location>
        <begin position="360"/>
        <end position="369"/>
    </location>
</feature>
<feature type="compositionally biased region" description="Polar residues" evidence="1">
    <location>
        <begin position="251"/>
        <end position="261"/>
    </location>
</feature>
<dbReference type="VEuPathDB" id="FungiDB:G647_03151"/>
<feature type="compositionally biased region" description="Basic residues" evidence="1">
    <location>
        <begin position="1"/>
        <end position="12"/>
    </location>
</feature>
<evidence type="ECO:0000256" key="1">
    <source>
        <dbReference type="SAM" id="MobiDB-lite"/>
    </source>
</evidence>
<dbReference type="Proteomes" id="UP000094526">
    <property type="component" value="Unassembled WGS sequence"/>
</dbReference>
<keyword evidence="4" id="KW-1185">Reference proteome</keyword>
<feature type="compositionally biased region" description="Polar residues" evidence="1">
    <location>
        <begin position="494"/>
        <end position="507"/>
    </location>
</feature>
<dbReference type="CDD" id="cd12087">
    <property type="entry name" value="TM_EGFR-like"/>
    <property type="match status" value="1"/>
</dbReference>
<feature type="compositionally biased region" description="Low complexity" evidence="1">
    <location>
        <begin position="216"/>
        <end position="227"/>
    </location>
</feature>
<comment type="caution">
    <text evidence="3">The sequence shown here is derived from an EMBL/GenBank/DDBJ whole genome shotgun (WGS) entry which is preliminary data.</text>
</comment>
<accession>A0A1C1CJX4</accession>
<feature type="region of interest" description="Disordered" evidence="1">
    <location>
        <begin position="1"/>
        <end position="38"/>
    </location>
</feature>
<protein>
    <submittedName>
        <fullName evidence="3">Uncharacterized protein</fullName>
    </submittedName>
</protein>
<organism evidence="3 4">
    <name type="scientific">Cladophialophora carrionii</name>
    <dbReference type="NCBI Taxonomy" id="86049"/>
    <lineage>
        <taxon>Eukaryota</taxon>
        <taxon>Fungi</taxon>
        <taxon>Dikarya</taxon>
        <taxon>Ascomycota</taxon>
        <taxon>Pezizomycotina</taxon>
        <taxon>Eurotiomycetes</taxon>
        <taxon>Chaetothyriomycetidae</taxon>
        <taxon>Chaetothyriales</taxon>
        <taxon>Herpotrichiellaceae</taxon>
        <taxon>Cladophialophora</taxon>
    </lineage>
</organism>
<feature type="compositionally biased region" description="Low complexity" evidence="1">
    <location>
        <begin position="337"/>
        <end position="351"/>
    </location>
</feature>
<feature type="compositionally biased region" description="Low complexity" evidence="1">
    <location>
        <begin position="184"/>
        <end position="194"/>
    </location>
</feature>
<feature type="region of interest" description="Disordered" evidence="1">
    <location>
        <begin position="102"/>
        <end position="126"/>
    </location>
</feature>
<dbReference type="VEuPathDB" id="FungiDB:CLCR_04737"/>
<keyword evidence="2" id="KW-1133">Transmembrane helix</keyword>
<feature type="region of interest" description="Disordered" evidence="1">
    <location>
        <begin position="170"/>
        <end position="529"/>
    </location>
</feature>
<evidence type="ECO:0000313" key="4">
    <source>
        <dbReference type="Proteomes" id="UP000094526"/>
    </source>
</evidence>
<dbReference type="EMBL" id="LGRB01000011">
    <property type="protein sequence ID" value="OCT48751.1"/>
    <property type="molecule type" value="Genomic_DNA"/>
</dbReference>
<keyword evidence="2" id="KW-0472">Membrane</keyword>
<proteinExistence type="predicted"/>